<protein>
    <submittedName>
        <fullName evidence="2">Uncharacterized protein</fullName>
    </submittedName>
</protein>
<dbReference type="Proteomes" id="UP000505210">
    <property type="component" value="Chromosome"/>
</dbReference>
<dbReference type="RefSeq" id="WP_172353798.1">
    <property type="nucleotide sequence ID" value="NZ_CP053661.1"/>
</dbReference>
<proteinExistence type="predicted"/>
<accession>A0A6M8BA86</accession>
<gene>
    <name evidence="2" type="ORF">HPC62_03695</name>
</gene>
<organism evidence="2 3">
    <name type="scientific">Thermoleptolyngbya sichuanensis A183</name>
    <dbReference type="NCBI Taxonomy" id="2737172"/>
    <lineage>
        <taxon>Bacteria</taxon>
        <taxon>Bacillati</taxon>
        <taxon>Cyanobacteriota</taxon>
        <taxon>Cyanophyceae</taxon>
        <taxon>Oculatellales</taxon>
        <taxon>Oculatellaceae</taxon>
        <taxon>Thermoleptolyngbya</taxon>
        <taxon>Thermoleptolyngbya sichuanensis</taxon>
    </lineage>
</organism>
<evidence type="ECO:0000256" key="1">
    <source>
        <dbReference type="SAM" id="MobiDB-lite"/>
    </source>
</evidence>
<dbReference type="AlphaFoldDB" id="A0A6M8BA86"/>
<keyword evidence="3" id="KW-1185">Reference proteome</keyword>
<evidence type="ECO:0000313" key="3">
    <source>
        <dbReference type="Proteomes" id="UP000505210"/>
    </source>
</evidence>
<name>A0A6M8BA86_9CYAN</name>
<feature type="compositionally biased region" description="Basic and acidic residues" evidence="1">
    <location>
        <begin position="31"/>
        <end position="56"/>
    </location>
</feature>
<sequence length="56" mass="6331">MVGLEDARCCLQDSEVGAIAQRCRDLQNQGDRPDPDRPAPDRPDPDRPDRRCRIGK</sequence>
<reference evidence="2 3" key="1">
    <citation type="submission" date="2020-05" db="EMBL/GenBank/DDBJ databases">
        <title>Complete genome sequence of of a novel Thermoleptolyngbya strain isolated from hot springs of Ganzi, Sichuan China.</title>
        <authorList>
            <person name="Tang J."/>
            <person name="Daroch M."/>
            <person name="Li L."/>
            <person name="Waleron K."/>
            <person name="Waleron M."/>
            <person name="Waleron M."/>
        </authorList>
    </citation>
    <scope>NUCLEOTIDE SEQUENCE [LARGE SCALE GENOMIC DNA]</scope>
    <source>
        <strain evidence="2 3">PKUAC-SCTA183</strain>
    </source>
</reference>
<dbReference type="KEGG" id="theu:HPC62_03695"/>
<feature type="region of interest" description="Disordered" evidence="1">
    <location>
        <begin position="25"/>
        <end position="56"/>
    </location>
</feature>
<evidence type="ECO:0000313" key="2">
    <source>
        <dbReference type="EMBL" id="QKD81400.1"/>
    </source>
</evidence>
<dbReference type="EMBL" id="CP053661">
    <property type="protein sequence ID" value="QKD81400.1"/>
    <property type="molecule type" value="Genomic_DNA"/>
</dbReference>